<comment type="function">
    <text evidence="4">Regulates secA expression by translational coupling of the secM secA operon. Translational pausing at a specific Pro residue 5 residues before the end of the protein may allow disruption of a mRNA repressor helix that normally suppresses secA translation initiation.</text>
</comment>
<feature type="transmembrane region" description="Helical" evidence="6">
    <location>
        <begin position="39"/>
        <end position="59"/>
    </location>
</feature>
<comment type="subcellular location">
    <subcellularLocation>
        <location evidence="4">Cytoplasm</location>
        <location evidence="4">Cytosol</location>
    </subcellularLocation>
    <subcellularLocation>
        <location evidence="4">Periplasm</location>
    </subcellularLocation>
    <text evidence="4">The active form is cytosolic, while the periplasmic form is rapidly degraded, mainly by the tail-specific protease.</text>
</comment>
<evidence type="ECO:0000256" key="2">
    <source>
        <dbReference type="ARBA" id="ARBA00022729"/>
    </source>
</evidence>
<dbReference type="Proteomes" id="UP000198975">
    <property type="component" value="Unassembled WGS sequence"/>
</dbReference>
<dbReference type="NCBIfam" id="NF002799">
    <property type="entry name" value="PRK02943.1-1"/>
    <property type="match status" value="1"/>
</dbReference>
<proteinExistence type="inferred from homology"/>
<keyword evidence="8" id="KW-1185">Reference proteome</keyword>
<keyword evidence="3 4" id="KW-0574">Periplasm</keyword>
<keyword evidence="1 4" id="KW-0963">Cytoplasm</keyword>
<reference evidence="8" key="1">
    <citation type="submission" date="2016-08" db="EMBL/GenBank/DDBJ databases">
        <authorList>
            <person name="Varghese N."/>
            <person name="Submissions Spin"/>
        </authorList>
    </citation>
    <scope>NUCLEOTIDE SEQUENCE [LARGE SCALE GENOMIC DNA]</scope>
    <source>
        <strain evidence="8">REICA_082</strain>
    </source>
</reference>
<evidence type="ECO:0000256" key="5">
    <source>
        <dbReference type="SAM" id="MobiDB-lite"/>
    </source>
</evidence>
<comment type="similarity">
    <text evidence="4">Belongs to the SecM family.</text>
</comment>
<evidence type="ECO:0000256" key="4">
    <source>
        <dbReference type="HAMAP-Rule" id="MF_01332"/>
    </source>
</evidence>
<feature type="region of interest" description="Disordered" evidence="5">
    <location>
        <begin position="59"/>
        <end position="78"/>
    </location>
</feature>
<name>A0A1C4A7U2_9ENTR</name>
<organism evidence="7 8">
    <name type="scientific">Kosakonia oryzendophytica</name>
    <dbReference type="NCBI Taxonomy" id="1005665"/>
    <lineage>
        <taxon>Bacteria</taxon>
        <taxon>Pseudomonadati</taxon>
        <taxon>Pseudomonadota</taxon>
        <taxon>Gammaproteobacteria</taxon>
        <taxon>Enterobacterales</taxon>
        <taxon>Enterobacteriaceae</taxon>
        <taxon>Kosakonia</taxon>
    </lineage>
</organism>
<dbReference type="Pfam" id="PF06558">
    <property type="entry name" value="SecM"/>
    <property type="match status" value="1"/>
</dbReference>
<evidence type="ECO:0000313" key="7">
    <source>
        <dbReference type="EMBL" id="SCB90601.1"/>
    </source>
</evidence>
<evidence type="ECO:0000256" key="3">
    <source>
        <dbReference type="ARBA" id="ARBA00022764"/>
    </source>
</evidence>
<protein>
    <recommendedName>
        <fullName evidence="4">Secretion monitor</fullName>
    </recommendedName>
</protein>
<evidence type="ECO:0000256" key="1">
    <source>
        <dbReference type="ARBA" id="ARBA00022490"/>
    </source>
</evidence>
<dbReference type="HAMAP" id="MF_01332">
    <property type="entry name" value="SecM"/>
    <property type="match status" value="1"/>
</dbReference>
<dbReference type="PIRSF" id="PIRSF004572">
    <property type="entry name" value="SecM"/>
    <property type="match status" value="1"/>
</dbReference>
<sequence length="192" mass="21517">MVKSVRKRTHTEANSGKRYFWVEQVSGILTRWRQFGRRYFWPHLLLGMVAASLGLPALAGSAEPTQTPRETTRNHDSTGRVNFTSLALLEANRRPNFTVDYWHQHAIRTVIRHLSFAMAPQTLPVATEEPLPIQAHHLALLDTLSALLNQEGKPPAIVHLAIQTAAIPDVAFRISTWLGQVQGIRAGPHRLS</sequence>
<gene>
    <name evidence="4" type="primary">secM</name>
    <name evidence="7" type="ORF">GA0061071_102501</name>
</gene>
<keyword evidence="6" id="KW-0812">Transmembrane</keyword>
<keyword evidence="2" id="KW-0732">Signal</keyword>
<dbReference type="GO" id="GO:0042597">
    <property type="term" value="C:periplasmic space"/>
    <property type="evidence" value="ECO:0007669"/>
    <property type="project" value="UniProtKB-SubCell"/>
</dbReference>
<keyword evidence="6" id="KW-1133">Transmembrane helix</keyword>
<keyword evidence="6" id="KW-0472">Membrane</keyword>
<accession>A0A1C4A7U2</accession>
<dbReference type="EMBL" id="FMAY01000002">
    <property type="protein sequence ID" value="SCB90601.1"/>
    <property type="molecule type" value="Genomic_DNA"/>
</dbReference>
<dbReference type="GO" id="GO:0005829">
    <property type="term" value="C:cytosol"/>
    <property type="evidence" value="ECO:0007669"/>
    <property type="project" value="UniProtKB-SubCell"/>
</dbReference>
<dbReference type="GO" id="GO:0045182">
    <property type="term" value="F:translation regulator activity"/>
    <property type="evidence" value="ECO:0007669"/>
    <property type="project" value="InterPro"/>
</dbReference>
<dbReference type="AlphaFoldDB" id="A0A1C4A7U2"/>
<dbReference type="InterPro" id="IPR009502">
    <property type="entry name" value="SecM"/>
</dbReference>
<evidence type="ECO:0000313" key="8">
    <source>
        <dbReference type="Proteomes" id="UP000198975"/>
    </source>
</evidence>
<evidence type="ECO:0000256" key="6">
    <source>
        <dbReference type="SAM" id="Phobius"/>
    </source>
</evidence>